<dbReference type="InterPro" id="IPR006094">
    <property type="entry name" value="Oxid_FAD_bind_N"/>
</dbReference>
<gene>
    <name evidence="11" type="ORF">KUTeg_016981</name>
</gene>
<dbReference type="Pfam" id="PF01565">
    <property type="entry name" value="FAD_binding_4"/>
    <property type="match status" value="1"/>
</dbReference>
<evidence type="ECO:0000313" key="11">
    <source>
        <dbReference type="EMBL" id="KAJ8306436.1"/>
    </source>
</evidence>
<evidence type="ECO:0000313" key="12">
    <source>
        <dbReference type="Proteomes" id="UP001217089"/>
    </source>
</evidence>
<organism evidence="11 12">
    <name type="scientific">Tegillarca granosa</name>
    <name type="common">Malaysian cockle</name>
    <name type="synonym">Anadara granosa</name>
    <dbReference type="NCBI Taxonomy" id="220873"/>
    <lineage>
        <taxon>Eukaryota</taxon>
        <taxon>Metazoa</taxon>
        <taxon>Spiralia</taxon>
        <taxon>Lophotrochozoa</taxon>
        <taxon>Mollusca</taxon>
        <taxon>Bivalvia</taxon>
        <taxon>Autobranchia</taxon>
        <taxon>Pteriomorphia</taxon>
        <taxon>Arcoida</taxon>
        <taxon>Arcoidea</taxon>
        <taxon>Arcidae</taxon>
        <taxon>Tegillarca</taxon>
    </lineage>
</organism>
<dbReference type="PANTHER" id="PTHR10801:SF0">
    <property type="entry name" value="DELTA(24)-STEROL REDUCTASE"/>
    <property type="match status" value="1"/>
</dbReference>
<evidence type="ECO:0000256" key="7">
    <source>
        <dbReference type="ARBA" id="ARBA00051033"/>
    </source>
</evidence>
<feature type="domain" description="FAD-binding PCMH-type" evidence="10">
    <location>
        <begin position="66"/>
        <end position="242"/>
    </location>
</feature>
<evidence type="ECO:0000256" key="1">
    <source>
        <dbReference type="ARBA" id="ARBA00004167"/>
    </source>
</evidence>
<evidence type="ECO:0000259" key="10">
    <source>
        <dbReference type="PROSITE" id="PS51387"/>
    </source>
</evidence>
<dbReference type="PROSITE" id="PS51387">
    <property type="entry name" value="FAD_PCMH"/>
    <property type="match status" value="1"/>
</dbReference>
<name>A0ABQ9EQ15_TEGGR</name>
<comment type="subcellular location">
    <subcellularLocation>
        <location evidence="1">Membrane</location>
        <topology evidence="1">Single-pass membrane protein</topology>
    </subcellularLocation>
</comment>
<evidence type="ECO:0000256" key="5">
    <source>
        <dbReference type="ARBA" id="ARBA00023002"/>
    </source>
</evidence>
<sequence length="517" mass="60109">MALEILSFKNAIFFILPVVLSLLSWAKYRGLEYIIKNYRWVFVCLFLLPLSVVYDVVMYVRNWIVFKLNSAPKQHDNKVKKVQAQVKEWIKDGRQTQMCTARPGWMTVSFRRGLYKHKMRNINVNLIDILDIDTNKRTVKVEPLATMGQVTAFLNPLGWTLPVVPELDDLTVGGLIMGVGIETSSHKHGLFQHCCVAYELVLADGSIVTCSETENTDLFYSVPWSYGTLGFLVSATIKIVPAKKYIKMEYFPVHSADDIKKKFEEESLKRSNNEFVEGLVYSKDTAVIMTANMTDEADQDKINPIGNFWMPWFFKHVETFLTTGPAVEYIPLRHYYHRHTRSIFWELQDIIPFGNNPIFRYLFGWSVPPKISLLKLTQGETTKKLYEKYQIIQDMLIPMKKLQEALEVFHQEIEMYPLWLCPFKLYNLPGMIHPEGNQDEMYVDIGAYGAPKAAGYETVKSTRNLEAYVTKVKGFQMLYADTYLTREEFRAMFDHSLYDKMRKKLDCEKAFPEVYDK</sequence>
<keyword evidence="3 9" id="KW-0812">Transmembrane</keyword>
<feature type="transmembrane region" description="Helical" evidence="9">
    <location>
        <begin position="38"/>
        <end position="60"/>
    </location>
</feature>
<protein>
    <recommendedName>
        <fullName evidence="2">Delta(24)-sterol reductase</fullName>
        <ecNumber evidence="2">1.3.1.72</ecNumber>
    </recommendedName>
</protein>
<keyword evidence="12" id="KW-1185">Reference proteome</keyword>
<evidence type="ECO:0000256" key="4">
    <source>
        <dbReference type="ARBA" id="ARBA00022989"/>
    </source>
</evidence>
<evidence type="ECO:0000256" key="8">
    <source>
        <dbReference type="ARBA" id="ARBA00052927"/>
    </source>
</evidence>
<keyword evidence="6 9" id="KW-0472">Membrane</keyword>
<dbReference type="PANTHER" id="PTHR10801">
    <property type="entry name" value="24-DEHYDROCHOLESTEROL REDUCTASE"/>
    <property type="match status" value="1"/>
</dbReference>
<proteinExistence type="predicted"/>
<evidence type="ECO:0000256" key="6">
    <source>
        <dbReference type="ARBA" id="ARBA00023136"/>
    </source>
</evidence>
<feature type="transmembrane region" description="Helical" evidence="9">
    <location>
        <begin position="6"/>
        <end position="26"/>
    </location>
</feature>
<evidence type="ECO:0000256" key="9">
    <source>
        <dbReference type="SAM" id="Phobius"/>
    </source>
</evidence>
<comment type="caution">
    <text evidence="11">The sequence shown here is derived from an EMBL/GenBank/DDBJ whole genome shotgun (WGS) entry which is preliminary data.</text>
</comment>
<keyword evidence="5" id="KW-0560">Oxidoreductase</keyword>
<evidence type="ECO:0000256" key="3">
    <source>
        <dbReference type="ARBA" id="ARBA00022692"/>
    </source>
</evidence>
<comment type="catalytic activity">
    <reaction evidence="8">
        <text>5alpha-cholest-8-en-3beta-ol + NADP(+) = zymosterol + NADPH + H(+)</text>
        <dbReference type="Rhea" id="RHEA:36399"/>
        <dbReference type="ChEBI" id="CHEBI:15378"/>
        <dbReference type="ChEBI" id="CHEBI:16608"/>
        <dbReference type="ChEBI" id="CHEBI:18252"/>
        <dbReference type="ChEBI" id="CHEBI:57783"/>
        <dbReference type="ChEBI" id="CHEBI:58349"/>
        <dbReference type="EC" id="1.3.1.72"/>
    </reaction>
    <physiologicalReaction direction="right-to-left" evidence="8">
        <dbReference type="Rhea" id="RHEA:36401"/>
    </physiologicalReaction>
</comment>
<evidence type="ECO:0000256" key="2">
    <source>
        <dbReference type="ARBA" id="ARBA00012405"/>
    </source>
</evidence>
<dbReference type="EC" id="1.3.1.72" evidence="2"/>
<keyword evidence="4 9" id="KW-1133">Transmembrane helix</keyword>
<dbReference type="EMBL" id="JARBDR010000813">
    <property type="protein sequence ID" value="KAJ8306436.1"/>
    <property type="molecule type" value="Genomic_DNA"/>
</dbReference>
<dbReference type="InterPro" id="IPR036318">
    <property type="entry name" value="FAD-bd_PCMH-like_sf"/>
</dbReference>
<dbReference type="Gene3D" id="3.30.465.10">
    <property type="match status" value="1"/>
</dbReference>
<dbReference type="SUPFAM" id="SSF56176">
    <property type="entry name" value="FAD-binding/transporter-associated domain-like"/>
    <property type="match status" value="1"/>
</dbReference>
<dbReference type="Proteomes" id="UP001217089">
    <property type="component" value="Unassembled WGS sequence"/>
</dbReference>
<dbReference type="InterPro" id="IPR016169">
    <property type="entry name" value="FAD-bd_PCMH_sub2"/>
</dbReference>
<reference evidence="11 12" key="1">
    <citation type="submission" date="2022-12" db="EMBL/GenBank/DDBJ databases">
        <title>Chromosome-level genome of Tegillarca granosa.</title>
        <authorList>
            <person name="Kim J."/>
        </authorList>
    </citation>
    <scope>NUCLEOTIDE SEQUENCE [LARGE SCALE GENOMIC DNA]</scope>
    <source>
        <strain evidence="11">Teg-2019</strain>
        <tissue evidence="11">Adductor muscle</tissue>
    </source>
</reference>
<accession>A0ABQ9EQ15</accession>
<dbReference type="InterPro" id="IPR040165">
    <property type="entry name" value="Diminuto-like"/>
</dbReference>
<dbReference type="InterPro" id="IPR016166">
    <property type="entry name" value="FAD-bd_PCMH"/>
</dbReference>
<feature type="non-terminal residue" evidence="11">
    <location>
        <position position="517"/>
    </location>
</feature>
<comment type="catalytic activity">
    <reaction evidence="7">
        <text>lanosterol + NADPH + H(+) = 24,25-dihydrolanosterol + NADP(+)</text>
        <dbReference type="Rhea" id="RHEA:33919"/>
        <dbReference type="ChEBI" id="CHEBI:15378"/>
        <dbReference type="ChEBI" id="CHEBI:16521"/>
        <dbReference type="ChEBI" id="CHEBI:28113"/>
        <dbReference type="ChEBI" id="CHEBI:57783"/>
        <dbReference type="ChEBI" id="CHEBI:58349"/>
    </reaction>
    <physiologicalReaction direction="left-to-right" evidence="7">
        <dbReference type="Rhea" id="RHEA:33920"/>
    </physiologicalReaction>
</comment>